<dbReference type="FunFam" id="2.130.10.10:FF:000030">
    <property type="entry name" value="Actin-related protein 2/3 complex subunit"/>
    <property type="match status" value="1"/>
</dbReference>
<comment type="similarity">
    <text evidence="3 10">Belongs to the WD repeat ARPC1 family.</text>
</comment>
<keyword evidence="6" id="KW-0677">Repeat</keyword>
<protein>
    <recommendedName>
        <fullName evidence="10">Actin-related protein 2/3 complex subunit</fullName>
    </recommendedName>
</protein>
<proteinExistence type="inferred from homology"/>
<comment type="function">
    <text evidence="10">Functions as component of the Arp2/3 complex which is involved in regulation of actin polymerization and together with an activating nucleation-promoting factor (NPF) mediates the formation of branched actin networks.</text>
</comment>
<dbReference type="PIRSF" id="PIRSF038093">
    <property type="entry name" value="ARP2/3_su1"/>
    <property type="match status" value="1"/>
</dbReference>
<dbReference type="PANTHER" id="PTHR10709">
    <property type="entry name" value="ACTIN-RELATED PROTEIN 2/3 COMPLEX SUBUNIT 1"/>
    <property type="match status" value="1"/>
</dbReference>
<dbReference type="InParanoid" id="A0A4W3KH08"/>
<dbReference type="Gene3D" id="2.130.10.10">
    <property type="entry name" value="YVTN repeat-like/Quinoprotein amine dehydrogenase"/>
    <property type="match status" value="1"/>
</dbReference>
<dbReference type="PROSITE" id="PS50082">
    <property type="entry name" value="WD_REPEATS_2"/>
    <property type="match status" value="1"/>
</dbReference>
<dbReference type="GO" id="GO:0051015">
    <property type="term" value="F:actin filament binding"/>
    <property type="evidence" value="ECO:0007669"/>
    <property type="project" value="TreeGrafter"/>
</dbReference>
<evidence type="ECO:0000256" key="3">
    <source>
        <dbReference type="ARBA" id="ARBA00006260"/>
    </source>
</evidence>
<keyword evidence="8 10" id="KW-0206">Cytoskeleton</keyword>
<dbReference type="InterPro" id="IPR017383">
    <property type="entry name" value="ARPC1"/>
</dbReference>
<dbReference type="STRING" id="7868.ENSCMIP00000046435"/>
<evidence type="ECO:0000256" key="10">
    <source>
        <dbReference type="PIRNR" id="PIRNR038093"/>
    </source>
</evidence>
<dbReference type="OMA" id="GSADFHC"/>
<dbReference type="PANTHER" id="PTHR10709:SF17">
    <property type="entry name" value="ACTIN-RELATED PROTEIN 2_3 COMPLEX SUBUNIT"/>
    <property type="match status" value="1"/>
</dbReference>
<evidence type="ECO:0000313" key="12">
    <source>
        <dbReference type="Ensembl" id="ENSCMIP00000046435.1"/>
    </source>
</evidence>
<dbReference type="PROSITE" id="PS50294">
    <property type="entry name" value="WD_REPEATS_REGION"/>
    <property type="match status" value="1"/>
</dbReference>
<reference evidence="12" key="4">
    <citation type="submission" date="2025-08" db="UniProtKB">
        <authorList>
            <consortium name="Ensembl"/>
        </authorList>
    </citation>
    <scope>IDENTIFICATION</scope>
</reference>
<keyword evidence="5 11" id="KW-0853">WD repeat</keyword>
<evidence type="ECO:0000256" key="5">
    <source>
        <dbReference type="ARBA" id="ARBA00022574"/>
    </source>
</evidence>
<dbReference type="GO" id="GO:0005885">
    <property type="term" value="C:Arp2/3 protein complex"/>
    <property type="evidence" value="ECO:0007669"/>
    <property type="project" value="UniProtKB-UniRule"/>
</dbReference>
<dbReference type="KEGG" id="cmk:103175520"/>
<reference evidence="13" key="3">
    <citation type="journal article" date="2014" name="Nature">
        <title>Elephant shark genome provides unique insights into gnathostome evolution.</title>
        <authorList>
            <consortium name="International Elephant Shark Genome Sequencing Consortium"/>
            <person name="Venkatesh B."/>
            <person name="Lee A.P."/>
            <person name="Ravi V."/>
            <person name="Maurya A.K."/>
            <person name="Lian M.M."/>
            <person name="Swann J.B."/>
            <person name="Ohta Y."/>
            <person name="Flajnik M.F."/>
            <person name="Sutoh Y."/>
            <person name="Kasahara M."/>
            <person name="Hoon S."/>
            <person name="Gangu V."/>
            <person name="Roy S.W."/>
            <person name="Irimia M."/>
            <person name="Korzh V."/>
            <person name="Kondrychyn I."/>
            <person name="Lim Z.W."/>
            <person name="Tay B.H."/>
            <person name="Tohari S."/>
            <person name="Kong K.W."/>
            <person name="Ho S."/>
            <person name="Lorente-Galdos B."/>
            <person name="Quilez J."/>
            <person name="Marques-Bonet T."/>
            <person name="Raney B.J."/>
            <person name="Ingham P.W."/>
            <person name="Tay A."/>
            <person name="Hillier L.W."/>
            <person name="Minx P."/>
            <person name="Boehm T."/>
            <person name="Wilson R.K."/>
            <person name="Brenner S."/>
            <person name="Warren W.C."/>
        </authorList>
    </citation>
    <scope>NUCLEOTIDE SEQUENCE [LARGE SCALE GENOMIC DNA]</scope>
</reference>
<dbReference type="SUPFAM" id="SSF50978">
    <property type="entry name" value="WD40 repeat-like"/>
    <property type="match status" value="1"/>
</dbReference>
<dbReference type="SMART" id="SM00320">
    <property type="entry name" value="WD40"/>
    <property type="match status" value="6"/>
</dbReference>
<dbReference type="GeneID" id="103175520"/>
<sequence>MRADMSLYRFGVEPITCHAWNKDRTQIAINSNNHKVFIYQKNKNEWKKVHELAEHSGHVTGIDWASTTDRIVTCGVDRNAYVWSLKDGVWKPTLVLLRINRAATCVRWSPLENKFAVGSGARSVSVCYFDKENDWWLSKHIKKSIRSTVLTLDWHPNNTILGVGSCDFKCRVFSAYVKDIEEKPAPTAWGTRMQFGELLFEQKESGGWLHGVCFSSSGNCLAWVSHDSTISVVDASKNKVVTQLKTSFLPLLSVLFLSESHLVTAGHDSCPFLFSYTDQGNLSFVTKIDVPKQSSQQSLSAMQLFRNLDKNAMVKQEDKSLETLHKNTISQLSIVAGDKANVTTFSSIGFDGAMVTWDFRAPSV</sequence>
<dbReference type="AlphaFoldDB" id="A0A4W3KH08"/>
<evidence type="ECO:0000256" key="1">
    <source>
        <dbReference type="ARBA" id="ARBA00004123"/>
    </source>
</evidence>
<dbReference type="GeneTree" id="ENSGT00950000183183"/>
<evidence type="ECO:0000256" key="2">
    <source>
        <dbReference type="ARBA" id="ARBA00004245"/>
    </source>
</evidence>
<keyword evidence="9" id="KW-0539">Nucleus</keyword>
<name>A0A4W3KH08_CALMI</name>
<evidence type="ECO:0000256" key="8">
    <source>
        <dbReference type="ARBA" id="ARBA00023212"/>
    </source>
</evidence>
<feature type="repeat" description="WD" evidence="11">
    <location>
        <begin position="52"/>
        <end position="88"/>
    </location>
</feature>
<dbReference type="OrthoDB" id="406844at2759"/>
<dbReference type="InterPro" id="IPR015943">
    <property type="entry name" value="WD40/YVTN_repeat-like_dom_sf"/>
</dbReference>
<keyword evidence="13" id="KW-1185">Reference proteome</keyword>
<evidence type="ECO:0000256" key="9">
    <source>
        <dbReference type="ARBA" id="ARBA00023242"/>
    </source>
</evidence>
<dbReference type="GO" id="GO:0034314">
    <property type="term" value="P:Arp2/3 complex-mediated actin nucleation"/>
    <property type="evidence" value="ECO:0007669"/>
    <property type="project" value="UniProtKB-UniRule"/>
</dbReference>
<dbReference type="Proteomes" id="UP000314986">
    <property type="component" value="Unassembled WGS sequence"/>
</dbReference>
<dbReference type="GO" id="GO:0005634">
    <property type="term" value="C:nucleus"/>
    <property type="evidence" value="ECO:0007669"/>
    <property type="project" value="UniProtKB-SubCell"/>
</dbReference>
<evidence type="ECO:0000256" key="4">
    <source>
        <dbReference type="ARBA" id="ARBA00022490"/>
    </source>
</evidence>
<reference evidence="13" key="2">
    <citation type="journal article" date="2007" name="PLoS Biol.">
        <title>Survey sequencing and comparative analysis of the elephant shark (Callorhinchus milii) genome.</title>
        <authorList>
            <person name="Venkatesh B."/>
            <person name="Kirkness E.F."/>
            <person name="Loh Y.H."/>
            <person name="Halpern A.L."/>
            <person name="Lee A.P."/>
            <person name="Johnson J."/>
            <person name="Dandona N."/>
            <person name="Viswanathan L.D."/>
            <person name="Tay A."/>
            <person name="Venter J.C."/>
            <person name="Strausberg R.L."/>
            <person name="Brenner S."/>
        </authorList>
    </citation>
    <scope>NUCLEOTIDE SEQUENCE [LARGE SCALE GENOMIC DNA]</scope>
</reference>
<dbReference type="Ensembl" id="ENSCMIT00000047097.1">
    <property type="protein sequence ID" value="ENSCMIP00000046435.1"/>
    <property type="gene ID" value="ENSCMIG00000019097.1"/>
</dbReference>
<dbReference type="InterPro" id="IPR001680">
    <property type="entry name" value="WD40_rpt"/>
</dbReference>
<evidence type="ECO:0000256" key="7">
    <source>
        <dbReference type="ARBA" id="ARBA00023203"/>
    </source>
</evidence>
<organism evidence="12 13">
    <name type="scientific">Callorhinchus milii</name>
    <name type="common">Ghost shark</name>
    <dbReference type="NCBI Taxonomy" id="7868"/>
    <lineage>
        <taxon>Eukaryota</taxon>
        <taxon>Metazoa</taxon>
        <taxon>Chordata</taxon>
        <taxon>Craniata</taxon>
        <taxon>Vertebrata</taxon>
        <taxon>Chondrichthyes</taxon>
        <taxon>Holocephali</taxon>
        <taxon>Chimaeriformes</taxon>
        <taxon>Callorhinchidae</taxon>
        <taxon>Callorhinchus</taxon>
    </lineage>
</organism>
<evidence type="ECO:0000313" key="13">
    <source>
        <dbReference type="Proteomes" id="UP000314986"/>
    </source>
</evidence>
<dbReference type="RefSeq" id="XP_007886796.1">
    <property type="nucleotide sequence ID" value="XM_007888605.1"/>
</dbReference>
<evidence type="ECO:0000256" key="6">
    <source>
        <dbReference type="ARBA" id="ARBA00022737"/>
    </source>
</evidence>
<dbReference type="InterPro" id="IPR036322">
    <property type="entry name" value="WD40_repeat_dom_sf"/>
</dbReference>
<dbReference type="Pfam" id="PF00400">
    <property type="entry name" value="WD40"/>
    <property type="match status" value="2"/>
</dbReference>
<reference evidence="13" key="1">
    <citation type="journal article" date="2006" name="Science">
        <title>Ancient noncoding elements conserved in the human genome.</title>
        <authorList>
            <person name="Venkatesh B."/>
            <person name="Kirkness E.F."/>
            <person name="Loh Y.H."/>
            <person name="Halpern A.L."/>
            <person name="Lee A.P."/>
            <person name="Johnson J."/>
            <person name="Dandona N."/>
            <person name="Viswanathan L.D."/>
            <person name="Tay A."/>
            <person name="Venter J.C."/>
            <person name="Strausberg R.L."/>
            <person name="Brenner S."/>
        </authorList>
    </citation>
    <scope>NUCLEOTIDE SEQUENCE [LARGE SCALE GENOMIC DNA]</scope>
</reference>
<keyword evidence="4 10" id="KW-0963">Cytoplasm</keyword>
<keyword evidence="7 10" id="KW-0009">Actin-binding</keyword>
<reference evidence="12" key="5">
    <citation type="submission" date="2025-09" db="UniProtKB">
        <authorList>
            <consortium name="Ensembl"/>
        </authorList>
    </citation>
    <scope>IDENTIFICATION</scope>
</reference>
<dbReference type="RefSeq" id="XP_007886797.1">
    <property type="nucleotide sequence ID" value="XM_007888606.1"/>
</dbReference>
<gene>
    <name evidence="12" type="primary">LOC103175520</name>
</gene>
<evidence type="ECO:0000256" key="11">
    <source>
        <dbReference type="PROSITE-ProRule" id="PRU00221"/>
    </source>
</evidence>
<comment type="subcellular location">
    <subcellularLocation>
        <location evidence="2">Cytoplasm</location>
        <location evidence="2">Cytoskeleton</location>
    </subcellularLocation>
    <subcellularLocation>
        <location evidence="1">Nucleus</location>
    </subcellularLocation>
</comment>
<accession>A0A4W3KH08</accession>